<feature type="non-terminal residue" evidence="2">
    <location>
        <position position="127"/>
    </location>
</feature>
<evidence type="ECO:0000313" key="2">
    <source>
        <dbReference type="EMBL" id="CAA9499719.1"/>
    </source>
</evidence>
<feature type="compositionally biased region" description="Basic residues" evidence="1">
    <location>
        <begin position="1"/>
        <end position="16"/>
    </location>
</feature>
<organism evidence="2">
    <name type="scientific">uncultured Solirubrobacteraceae bacterium</name>
    <dbReference type="NCBI Taxonomy" id="1162706"/>
    <lineage>
        <taxon>Bacteria</taxon>
        <taxon>Bacillati</taxon>
        <taxon>Actinomycetota</taxon>
        <taxon>Thermoleophilia</taxon>
        <taxon>Solirubrobacterales</taxon>
        <taxon>Solirubrobacteraceae</taxon>
        <taxon>environmental samples</taxon>
    </lineage>
</organism>
<dbReference type="EMBL" id="CADCVO010000346">
    <property type="protein sequence ID" value="CAA9499719.1"/>
    <property type="molecule type" value="Genomic_DNA"/>
</dbReference>
<name>A0A6J4SLZ1_9ACTN</name>
<reference evidence="2" key="1">
    <citation type="submission" date="2020-02" db="EMBL/GenBank/DDBJ databases">
        <authorList>
            <person name="Meier V. D."/>
        </authorList>
    </citation>
    <scope>NUCLEOTIDE SEQUENCE</scope>
    <source>
        <strain evidence="2">AVDCRST_MAG13</strain>
    </source>
</reference>
<dbReference type="AlphaFoldDB" id="A0A6J4SLZ1"/>
<accession>A0A6J4SLZ1</accession>
<gene>
    <name evidence="2" type="ORF">AVDCRST_MAG13-2173</name>
</gene>
<feature type="compositionally biased region" description="Basic residues" evidence="1">
    <location>
        <begin position="58"/>
        <end position="77"/>
    </location>
</feature>
<feature type="compositionally biased region" description="Basic residues" evidence="1">
    <location>
        <begin position="110"/>
        <end position="120"/>
    </location>
</feature>
<dbReference type="GO" id="GO:0004462">
    <property type="term" value="F:lactoylglutathione lyase activity"/>
    <property type="evidence" value="ECO:0007669"/>
    <property type="project" value="UniProtKB-EC"/>
</dbReference>
<feature type="compositionally biased region" description="Low complexity" evidence="1">
    <location>
        <begin position="17"/>
        <end position="27"/>
    </location>
</feature>
<evidence type="ECO:0000256" key="1">
    <source>
        <dbReference type="SAM" id="MobiDB-lite"/>
    </source>
</evidence>
<feature type="compositionally biased region" description="Basic and acidic residues" evidence="1">
    <location>
        <begin position="87"/>
        <end position="96"/>
    </location>
</feature>
<feature type="non-terminal residue" evidence="2">
    <location>
        <position position="1"/>
    </location>
</feature>
<feature type="region of interest" description="Disordered" evidence="1">
    <location>
        <begin position="1"/>
        <end position="127"/>
    </location>
</feature>
<protein>
    <submittedName>
        <fullName evidence="2">Lactoylglutathione lyase</fullName>
        <ecNumber evidence="2">4.4.1.5</ecNumber>
    </submittedName>
</protein>
<dbReference type="EC" id="4.4.1.5" evidence="2"/>
<feature type="compositionally biased region" description="Basic and acidic residues" evidence="1">
    <location>
        <begin position="32"/>
        <end position="41"/>
    </location>
</feature>
<keyword evidence="2" id="KW-0456">Lyase</keyword>
<proteinExistence type="predicted"/>
<sequence length="127" mass="14067">ARAHPHVLPHRGHRPVRGLLRGPRLRGAAPDADPRRGDQRVHGPAGRRAAARADLQPRRRRVRARHGLQPHRHHGGRPGRGAARARRPGDRAREAAVHGPGGRLAAVLRPRSRRLPHRAHREGPGRL</sequence>